<dbReference type="OrthoDB" id="15256at2157"/>
<gene>
    <name evidence="4" type="ordered locus">Hbut_0167</name>
</gene>
<dbReference type="RefSeq" id="WP_011821356.1">
    <property type="nucleotide sequence ID" value="NC_008818.1"/>
</dbReference>
<dbReference type="SUPFAM" id="SSF52833">
    <property type="entry name" value="Thioredoxin-like"/>
    <property type="match status" value="1"/>
</dbReference>
<dbReference type="EMBL" id="CP000493">
    <property type="protein sequence ID" value="ABM80039.1"/>
    <property type="molecule type" value="Genomic_DNA"/>
</dbReference>
<dbReference type="CDD" id="cd02972">
    <property type="entry name" value="DsbA_family"/>
    <property type="match status" value="1"/>
</dbReference>
<dbReference type="STRING" id="415426.Hbut_0167"/>
<name>A2BJ78_HYPBU</name>
<dbReference type="KEGG" id="hbu:Hbut_0167"/>
<feature type="domain" description="Thioredoxin-like fold" evidence="3">
    <location>
        <begin position="277"/>
        <end position="418"/>
    </location>
</feature>
<dbReference type="HOGENOM" id="CLU_607815_0_0_2"/>
<dbReference type="AlphaFoldDB" id="A2BJ78"/>
<accession>A2BJ78</accession>
<evidence type="ECO:0000313" key="5">
    <source>
        <dbReference type="Proteomes" id="UP000002593"/>
    </source>
</evidence>
<keyword evidence="2" id="KW-0812">Transmembrane</keyword>
<dbReference type="InterPro" id="IPR036249">
    <property type="entry name" value="Thioredoxin-like_sf"/>
</dbReference>
<dbReference type="Pfam" id="PF13462">
    <property type="entry name" value="Thioredoxin_4"/>
    <property type="match status" value="1"/>
</dbReference>
<protein>
    <recommendedName>
        <fullName evidence="3">Thioredoxin-like fold domain-containing protein</fullName>
    </recommendedName>
</protein>
<dbReference type="eggNOG" id="arCOG02872">
    <property type="taxonomic scope" value="Archaea"/>
</dbReference>
<evidence type="ECO:0000259" key="3">
    <source>
        <dbReference type="Pfam" id="PF13462"/>
    </source>
</evidence>
<keyword evidence="2" id="KW-1133">Transmembrane helix</keyword>
<dbReference type="InterPro" id="IPR012336">
    <property type="entry name" value="Thioredoxin-like_fold"/>
</dbReference>
<organism evidence="4 5">
    <name type="scientific">Hyperthermus butylicus (strain DSM 5456 / JCM 9403 / PLM1-5)</name>
    <dbReference type="NCBI Taxonomy" id="415426"/>
    <lineage>
        <taxon>Archaea</taxon>
        <taxon>Thermoproteota</taxon>
        <taxon>Thermoprotei</taxon>
        <taxon>Desulfurococcales</taxon>
        <taxon>Pyrodictiaceae</taxon>
        <taxon>Hyperthermus</taxon>
    </lineage>
</organism>
<comment type="similarity">
    <text evidence="1">Belongs to the glutaredoxin family.</text>
</comment>
<dbReference type="Proteomes" id="UP000002593">
    <property type="component" value="Chromosome"/>
</dbReference>
<dbReference type="GeneID" id="4782253"/>
<dbReference type="Gene3D" id="3.40.30.10">
    <property type="entry name" value="Glutaredoxin"/>
    <property type="match status" value="1"/>
</dbReference>
<feature type="transmembrane region" description="Helical" evidence="2">
    <location>
        <begin position="12"/>
        <end position="33"/>
    </location>
</feature>
<dbReference type="EnsemblBacteria" id="ABM80039">
    <property type="protein sequence ID" value="ABM80039"/>
    <property type="gene ID" value="Hbut_0167"/>
</dbReference>
<reference evidence="4 5" key="1">
    <citation type="journal article" date="2007" name="Archaea">
        <title>The genome of Hyperthermus butylicus: a sulfur-reducing, peptide fermenting, neutrophilic Crenarchaeote growing up to 108 degrees C.</title>
        <authorList>
            <person name="Brugger K."/>
            <person name="Chen L."/>
            <person name="Stark M."/>
            <person name="Zibat A."/>
            <person name="Redder P."/>
            <person name="Ruepp A."/>
            <person name="Awayez M."/>
            <person name="She Q."/>
            <person name="Garrett R.A."/>
            <person name="Klenk H.P."/>
        </authorList>
    </citation>
    <scope>NUCLEOTIDE SEQUENCE [LARGE SCALE GENOMIC DNA]</scope>
    <source>
        <strain evidence="5">DSM 5456 / JCM 9403 / PLM1-5</strain>
    </source>
</reference>
<keyword evidence="5" id="KW-1185">Reference proteome</keyword>
<sequence length="450" mass="49494">MVKPRRSRRHSILLVAGVLAVVVGVVAMFMTYFRGGGGSAEFCLGDGPAVAVVYVDGQEKLAEELKRYLELQLAGHISGARYCTIEASKFGDEFRVYPVILVKAQNISSQLASILLNTTVKDGWRPVRLDYTAAFAAQIAVQLGVKGPVYRNTATLLVVDGSTPFTKVNVSALKQLIMENERYHVLFSAIFTANITDVKVVEEPPDGVEPVVRPAFYAVSQADLSEGAPALREVAPSIYETDVNIAAMIAGSPVLDAFESRELPKGLEAHPSLGSGPVHIAIFEDFACPYCALFYKTVFPGIEKYIENNTVTFHVLDLIIHNNENVVRIHKLLLCYYNATGNSEVYLEEARRIYSELMIYASEPVTGNKTFYDRLGEIAAELASSLNASADCSAASLVDESTREALRLGLTGTPSFAVWSENSSTVIYFVGYRPLDYFRELITWFLEHSR</sequence>
<evidence type="ECO:0000256" key="1">
    <source>
        <dbReference type="ARBA" id="ARBA00007787"/>
    </source>
</evidence>
<evidence type="ECO:0000256" key="2">
    <source>
        <dbReference type="SAM" id="Phobius"/>
    </source>
</evidence>
<keyword evidence="2" id="KW-0472">Membrane</keyword>
<evidence type="ECO:0000313" key="4">
    <source>
        <dbReference type="EMBL" id="ABM80039.1"/>
    </source>
</evidence>
<proteinExistence type="inferred from homology"/>